<dbReference type="GeneID" id="10031751"/>
<gene>
    <name evidence="2" type="ORF">MGYG_00522</name>
</gene>
<dbReference type="HOGENOM" id="CLU_1224488_0_0_1"/>
<evidence type="ECO:0000259" key="1">
    <source>
        <dbReference type="Pfam" id="PF20150"/>
    </source>
</evidence>
<dbReference type="EMBL" id="DS989822">
    <property type="protein sequence ID" value="EFQ97482.1"/>
    <property type="molecule type" value="Genomic_DNA"/>
</dbReference>
<reference evidence="3" key="1">
    <citation type="journal article" date="2012" name="MBio">
        <title>Comparative genome analysis of Trichophyton rubrum and related dermatophytes reveals candidate genes involved in infection.</title>
        <authorList>
            <person name="Martinez D.A."/>
            <person name="Oliver B.G."/>
            <person name="Graeser Y."/>
            <person name="Goldberg J.M."/>
            <person name="Li W."/>
            <person name="Martinez-Rossi N.M."/>
            <person name="Monod M."/>
            <person name="Shelest E."/>
            <person name="Barton R.C."/>
            <person name="Birch E."/>
            <person name="Brakhage A.A."/>
            <person name="Chen Z."/>
            <person name="Gurr S.J."/>
            <person name="Heiman D."/>
            <person name="Heitman J."/>
            <person name="Kosti I."/>
            <person name="Rossi A."/>
            <person name="Saif S."/>
            <person name="Samalova M."/>
            <person name="Saunders C.W."/>
            <person name="Shea T."/>
            <person name="Summerbell R.C."/>
            <person name="Xu J."/>
            <person name="Young S."/>
            <person name="Zeng Q."/>
            <person name="Birren B.W."/>
            <person name="Cuomo C.A."/>
            <person name="White T.C."/>
        </authorList>
    </citation>
    <scope>NUCLEOTIDE SEQUENCE [LARGE SCALE GENOMIC DNA]</scope>
    <source>
        <strain evidence="3">ATCC MYA-4604 / CBS 118893</strain>
    </source>
</reference>
<dbReference type="OrthoDB" id="3488730at2759"/>
<dbReference type="PANTHER" id="PTHR35910">
    <property type="entry name" value="2EXR DOMAIN-CONTAINING PROTEIN"/>
    <property type="match status" value="1"/>
</dbReference>
<protein>
    <recommendedName>
        <fullName evidence="1">2EXR domain-containing protein</fullName>
    </recommendedName>
</protein>
<keyword evidence="3" id="KW-1185">Reference proteome</keyword>
<sequence length="226" mass="26322">MDNSYESRLLPSQMRRIMLHLPPPLMTLSDIQDALQADDSRPVDAHHQPCRFPQFSMLPQELQNEIWRHSLPSPFLIQINLIGDDNRPSTVHLWGVNPPQALDICRESRRETLSVYKPQLMVYNCRVNGRPMLCLAPDTIFLKRELPEEPVIYIFSKKKSSQPIDFQPHSEVDSIVTGMNIAMDSVECENWPPQENELPRRRPVSIIQSHRLRHQRLISMSNMQKN</sequence>
<dbReference type="InterPro" id="IPR045518">
    <property type="entry name" value="2EXR"/>
</dbReference>
<accession>E5R071</accession>
<proteinExistence type="predicted"/>
<dbReference type="Pfam" id="PF20150">
    <property type="entry name" value="2EXR"/>
    <property type="match status" value="1"/>
</dbReference>
<feature type="domain" description="2EXR" evidence="1">
    <location>
        <begin position="52"/>
        <end position="123"/>
    </location>
</feature>
<organism evidence="3">
    <name type="scientific">Arthroderma gypseum (strain ATCC MYA-4604 / CBS 118893)</name>
    <name type="common">Microsporum gypseum</name>
    <dbReference type="NCBI Taxonomy" id="535722"/>
    <lineage>
        <taxon>Eukaryota</taxon>
        <taxon>Fungi</taxon>
        <taxon>Dikarya</taxon>
        <taxon>Ascomycota</taxon>
        <taxon>Pezizomycotina</taxon>
        <taxon>Eurotiomycetes</taxon>
        <taxon>Eurotiomycetidae</taxon>
        <taxon>Onygenales</taxon>
        <taxon>Arthrodermataceae</taxon>
        <taxon>Nannizzia</taxon>
    </lineage>
</organism>
<dbReference type="AlphaFoldDB" id="E5R071"/>
<dbReference type="VEuPathDB" id="FungiDB:MGYG_00522"/>
<name>E5R071_ARTGP</name>
<dbReference type="RefSeq" id="XP_003176434.1">
    <property type="nucleotide sequence ID" value="XM_003176386.1"/>
</dbReference>
<dbReference type="InParanoid" id="E5R071"/>
<dbReference type="PANTHER" id="PTHR35910:SF1">
    <property type="entry name" value="2EXR DOMAIN-CONTAINING PROTEIN"/>
    <property type="match status" value="1"/>
</dbReference>
<evidence type="ECO:0000313" key="3">
    <source>
        <dbReference type="Proteomes" id="UP000002669"/>
    </source>
</evidence>
<dbReference type="Proteomes" id="UP000002669">
    <property type="component" value="Unassembled WGS sequence"/>
</dbReference>
<evidence type="ECO:0000313" key="2">
    <source>
        <dbReference type="EMBL" id="EFQ97482.1"/>
    </source>
</evidence>